<dbReference type="EMBL" id="KQ760478">
    <property type="protein sequence ID" value="OAD60224.1"/>
    <property type="molecule type" value="Genomic_DNA"/>
</dbReference>
<feature type="active site" evidence="3">
    <location>
        <position position="278"/>
    </location>
</feature>
<dbReference type="FunFam" id="3.40.605.10:FF:000050">
    <property type="entry name" value="Aldehyde dehydrogenase, mitochondrial"/>
    <property type="match status" value="1"/>
</dbReference>
<accession>A0A310SPY1</accession>
<organism evidence="6 7">
    <name type="scientific">Eufriesea mexicana</name>
    <dbReference type="NCBI Taxonomy" id="516756"/>
    <lineage>
        <taxon>Eukaryota</taxon>
        <taxon>Metazoa</taxon>
        <taxon>Ecdysozoa</taxon>
        <taxon>Arthropoda</taxon>
        <taxon>Hexapoda</taxon>
        <taxon>Insecta</taxon>
        <taxon>Pterygota</taxon>
        <taxon>Neoptera</taxon>
        <taxon>Endopterygota</taxon>
        <taxon>Hymenoptera</taxon>
        <taxon>Apocrita</taxon>
        <taxon>Aculeata</taxon>
        <taxon>Apoidea</taxon>
        <taxon>Anthophila</taxon>
        <taxon>Apidae</taxon>
        <taxon>Eufriesea</taxon>
    </lineage>
</organism>
<keyword evidence="7" id="KW-1185">Reference proteome</keyword>
<dbReference type="Proteomes" id="UP000250275">
    <property type="component" value="Unassembled WGS sequence"/>
</dbReference>
<dbReference type="AlphaFoldDB" id="A0A310SPY1"/>
<evidence type="ECO:0000259" key="5">
    <source>
        <dbReference type="Pfam" id="PF00171"/>
    </source>
</evidence>
<dbReference type="Pfam" id="PF00171">
    <property type="entry name" value="Aldedh"/>
    <property type="match status" value="1"/>
</dbReference>
<keyword evidence="2 4" id="KW-0560">Oxidoreductase</keyword>
<dbReference type="FunFam" id="3.40.605.10:FF:000026">
    <property type="entry name" value="Aldehyde dehydrogenase, putative"/>
    <property type="match status" value="1"/>
</dbReference>
<evidence type="ECO:0000313" key="7">
    <source>
        <dbReference type="Proteomes" id="UP000250275"/>
    </source>
</evidence>
<evidence type="ECO:0000256" key="3">
    <source>
        <dbReference type="PROSITE-ProRule" id="PRU10007"/>
    </source>
</evidence>
<evidence type="ECO:0000256" key="1">
    <source>
        <dbReference type="ARBA" id="ARBA00009986"/>
    </source>
</evidence>
<dbReference type="GO" id="GO:0016620">
    <property type="term" value="F:oxidoreductase activity, acting on the aldehyde or oxo group of donors, NAD or NADP as acceptor"/>
    <property type="evidence" value="ECO:0007669"/>
    <property type="project" value="InterPro"/>
</dbReference>
<dbReference type="PROSITE" id="PS00687">
    <property type="entry name" value="ALDEHYDE_DEHYDR_GLU"/>
    <property type="match status" value="1"/>
</dbReference>
<dbReference type="OrthoDB" id="310895at2759"/>
<dbReference type="InterPro" id="IPR016161">
    <property type="entry name" value="Ald_DH/histidinol_DH"/>
</dbReference>
<evidence type="ECO:0000256" key="2">
    <source>
        <dbReference type="ARBA" id="ARBA00023002"/>
    </source>
</evidence>
<dbReference type="PANTHER" id="PTHR11699">
    <property type="entry name" value="ALDEHYDE DEHYDROGENASE-RELATED"/>
    <property type="match status" value="1"/>
</dbReference>
<evidence type="ECO:0000313" key="6">
    <source>
        <dbReference type="EMBL" id="OAD60224.1"/>
    </source>
</evidence>
<dbReference type="InterPro" id="IPR016160">
    <property type="entry name" value="Ald_DH_CS_CYS"/>
</dbReference>
<feature type="domain" description="Aldehyde dehydrogenase" evidence="5">
    <location>
        <begin position="39"/>
        <end position="501"/>
    </location>
</feature>
<proteinExistence type="inferred from homology"/>
<dbReference type="Gene3D" id="3.40.309.10">
    <property type="entry name" value="Aldehyde Dehydrogenase, Chain A, domain 2"/>
    <property type="match status" value="1"/>
</dbReference>
<name>A0A310SPY1_9HYME</name>
<reference evidence="6 7" key="1">
    <citation type="submission" date="2015-07" db="EMBL/GenBank/DDBJ databases">
        <title>The genome of Eufriesea mexicana.</title>
        <authorList>
            <person name="Pan H."/>
            <person name="Kapheim K."/>
        </authorList>
    </citation>
    <scope>NUCLEOTIDE SEQUENCE [LARGE SCALE GENOMIC DNA]</scope>
    <source>
        <strain evidence="6">0111107269</strain>
        <tissue evidence="6">Whole body</tissue>
    </source>
</reference>
<sequence length="510" mass="55564">MLRLLKKIQLPRYLSTVARAAPDRNPAIFYTGIFIDNEWHRSRSGNTFPTINPATGATIAEIQEGDAADIDIAVQAANKAFKFGSPWRTMDASQRGVLLNTLANLMERDRAYLASLETLDNGKPYSMAYEFDLPASISTLRYYAGWADKNHGQVIPVDGKYLAYTRHEPVGVCAQIIPWNFPILMMAWKLGPALATGNVIILKPAEQTSLTALYIAQLTKDAGFPSGVVNVVPGDGKTGAALVTHNLVDKVAFTGSTEVGKLIKQGAATSNLKRTTLELGGKSPNIIFRDADLDHAVETAHFALFYNMGQCCCAGSRTFVEDSIYDEFVERSAERAKSRVVGDPFDLNVEQGPQINEEQANKIMSMIETGKKQGAKLVSGGTRVGDKGYFVAPTVFANVADHMTIAKEEIFGPVQQILKFSSLNEVITRANATDYGLAAAVFTKDIDKANYVVQGLRAGTVWVNTYNVLTPQVPFGGFKMSGHGRELGQYGLEAYTEVKSVIVKVNQKNS</sequence>
<dbReference type="InterPro" id="IPR015590">
    <property type="entry name" value="Aldehyde_DH_dom"/>
</dbReference>
<comment type="similarity">
    <text evidence="1 4">Belongs to the aldehyde dehydrogenase family.</text>
</comment>
<dbReference type="FunFam" id="3.40.309.10:FF:000001">
    <property type="entry name" value="Mitochondrial aldehyde dehydrogenase 2"/>
    <property type="match status" value="1"/>
</dbReference>
<gene>
    <name evidence="6" type="ORF">WN48_06153</name>
</gene>
<dbReference type="CDD" id="cd07141">
    <property type="entry name" value="ALDH_F1AB_F2_RALDH1"/>
    <property type="match status" value="1"/>
</dbReference>
<dbReference type="PROSITE" id="PS00070">
    <property type="entry name" value="ALDEHYDE_DEHYDR_CYS"/>
    <property type="match status" value="1"/>
</dbReference>
<dbReference type="SUPFAM" id="SSF53720">
    <property type="entry name" value="ALDH-like"/>
    <property type="match status" value="1"/>
</dbReference>
<protein>
    <submittedName>
        <fullName evidence="6">Aldehyde dehydrogenase, mitochondrial</fullName>
    </submittedName>
</protein>
<dbReference type="Gene3D" id="3.40.605.10">
    <property type="entry name" value="Aldehyde Dehydrogenase, Chain A, domain 1"/>
    <property type="match status" value="1"/>
</dbReference>
<evidence type="ECO:0000256" key="4">
    <source>
        <dbReference type="RuleBase" id="RU003345"/>
    </source>
</evidence>
<dbReference type="InterPro" id="IPR029510">
    <property type="entry name" value="Ald_DH_CS_GLU"/>
</dbReference>
<dbReference type="InterPro" id="IPR016162">
    <property type="entry name" value="Ald_DH_N"/>
</dbReference>
<dbReference type="InterPro" id="IPR016163">
    <property type="entry name" value="Ald_DH_C"/>
</dbReference>